<feature type="region of interest" description="Disordered" evidence="1">
    <location>
        <begin position="193"/>
        <end position="212"/>
    </location>
</feature>
<organism evidence="2 3">
    <name type="scientific">Rosa chinensis</name>
    <name type="common">China rose</name>
    <dbReference type="NCBI Taxonomy" id="74649"/>
    <lineage>
        <taxon>Eukaryota</taxon>
        <taxon>Viridiplantae</taxon>
        <taxon>Streptophyta</taxon>
        <taxon>Embryophyta</taxon>
        <taxon>Tracheophyta</taxon>
        <taxon>Spermatophyta</taxon>
        <taxon>Magnoliopsida</taxon>
        <taxon>eudicotyledons</taxon>
        <taxon>Gunneridae</taxon>
        <taxon>Pentapetalae</taxon>
        <taxon>rosids</taxon>
        <taxon>fabids</taxon>
        <taxon>Rosales</taxon>
        <taxon>Rosaceae</taxon>
        <taxon>Rosoideae</taxon>
        <taxon>Rosoideae incertae sedis</taxon>
        <taxon>Rosa</taxon>
    </lineage>
</organism>
<dbReference type="STRING" id="74649.A0A2P6S9W0"/>
<dbReference type="Gramene" id="PRQ55454">
    <property type="protein sequence ID" value="PRQ55454"/>
    <property type="gene ID" value="RchiOBHm_Chr1g0324721"/>
</dbReference>
<reference evidence="2 3" key="1">
    <citation type="journal article" date="2018" name="Nat. Genet.">
        <title>The Rosa genome provides new insights in the design of modern roses.</title>
        <authorList>
            <person name="Bendahmane M."/>
        </authorList>
    </citation>
    <scope>NUCLEOTIDE SEQUENCE [LARGE SCALE GENOMIC DNA]</scope>
    <source>
        <strain evidence="3">cv. Old Blush</strain>
    </source>
</reference>
<protein>
    <submittedName>
        <fullName evidence="2">Uncharacterized protein</fullName>
    </submittedName>
</protein>
<evidence type="ECO:0000256" key="1">
    <source>
        <dbReference type="SAM" id="MobiDB-lite"/>
    </source>
</evidence>
<accession>A0A2P6S9W0</accession>
<sequence length="252" mass="28683">MKFQPVMKMRRFVMCFHSYVISQKKIWIHSYVHLSHKITVLQSPIYTKLGNDPHLLQPQDYQPSILQSPIYTKLGNVSDANLYFGECNNWQSAFKKKVSTNEVDIPVRHILSNFENQATDSRILKVHHPQSKENLEPAVYSFQPQDSTVQSMMYTIYGDALHNIECNDLQSSLANYDFSVTKLLNTSTADQDYYSSDQTTQTPSIDSNLPTSLRRVYHGDSGVSRYDTNTEVAHGSVQYLSALAIGNTLQCS</sequence>
<keyword evidence="3" id="KW-1185">Reference proteome</keyword>
<feature type="compositionally biased region" description="Polar residues" evidence="1">
    <location>
        <begin position="193"/>
        <end position="211"/>
    </location>
</feature>
<evidence type="ECO:0000313" key="2">
    <source>
        <dbReference type="EMBL" id="PRQ55454.1"/>
    </source>
</evidence>
<gene>
    <name evidence="2" type="ORF">RchiOBHm_Chr1g0324721</name>
</gene>
<dbReference type="EMBL" id="PDCK01000039">
    <property type="protein sequence ID" value="PRQ55454.1"/>
    <property type="molecule type" value="Genomic_DNA"/>
</dbReference>
<comment type="caution">
    <text evidence="2">The sequence shown here is derived from an EMBL/GenBank/DDBJ whole genome shotgun (WGS) entry which is preliminary data.</text>
</comment>
<name>A0A2P6S9W0_ROSCH</name>
<evidence type="ECO:0000313" key="3">
    <source>
        <dbReference type="Proteomes" id="UP000238479"/>
    </source>
</evidence>
<dbReference type="AlphaFoldDB" id="A0A2P6S9W0"/>
<proteinExistence type="predicted"/>
<dbReference type="Proteomes" id="UP000238479">
    <property type="component" value="Chromosome 1"/>
</dbReference>